<accession>S4RFJ5</accession>
<dbReference type="PROSITE" id="PS50081">
    <property type="entry name" value="ZF_DAG_PE_2"/>
    <property type="match status" value="1"/>
</dbReference>
<dbReference type="GeneTree" id="ENSGT00940000155327"/>
<evidence type="ECO:0000313" key="5">
    <source>
        <dbReference type="Ensembl" id="ENSPMAP00000003977.1"/>
    </source>
</evidence>
<feature type="domain" description="C2" evidence="3">
    <location>
        <begin position="1"/>
        <end position="68"/>
    </location>
</feature>
<protein>
    <submittedName>
        <fullName evidence="5">Uncharacterized protein</fullName>
    </submittedName>
</protein>
<dbReference type="InterPro" id="IPR046349">
    <property type="entry name" value="C1-like_sf"/>
</dbReference>
<keyword evidence="1" id="KW-0479">Metal-binding</keyword>
<dbReference type="OMA" id="ERTCRTH"/>
<reference evidence="5" key="2">
    <citation type="submission" date="2025-09" db="UniProtKB">
        <authorList>
            <consortium name="Ensembl"/>
        </authorList>
    </citation>
    <scope>IDENTIFICATION</scope>
</reference>
<reference evidence="5" key="1">
    <citation type="submission" date="2025-08" db="UniProtKB">
        <authorList>
            <consortium name="Ensembl"/>
        </authorList>
    </citation>
    <scope>IDENTIFICATION</scope>
</reference>
<feature type="domain" description="Phorbol-ester/DAG-type" evidence="4">
    <location>
        <begin position="128"/>
        <end position="150"/>
    </location>
</feature>
<dbReference type="SUPFAM" id="SSF57889">
    <property type="entry name" value="Cysteine-rich domain"/>
    <property type="match status" value="1"/>
</dbReference>
<dbReference type="InterPro" id="IPR035892">
    <property type="entry name" value="C2_domain_sf"/>
</dbReference>
<dbReference type="AlphaFoldDB" id="S4RFJ5"/>
<evidence type="ECO:0000256" key="2">
    <source>
        <dbReference type="ARBA" id="ARBA00022833"/>
    </source>
</evidence>
<proteinExistence type="predicted"/>
<organism evidence="5">
    <name type="scientific">Petromyzon marinus</name>
    <name type="common">Sea lamprey</name>
    <dbReference type="NCBI Taxonomy" id="7757"/>
    <lineage>
        <taxon>Eukaryota</taxon>
        <taxon>Metazoa</taxon>
        <taxon>Chordata</taxon>
        <taxon>Craniata</taxon>
        <taxon>Vertebrata</taxon>
        <taxon>Cyclostomata</taxon>
        <taxon>Hyperoartia</taxon>
        <taxon>Petromyzontiformes</taxon>
        <taxon>Petromyzontidae</taxon>
        <taxon>Petromyzon</taxon>
    </lineage>
</organism>
<dbReference type="InterPro" id="IPR002219">
    <property type="entry name" value="PKC_DAG/PE"/>
</dbReference>
<dbReference type="PROSITE" id="PS50004">
    <property type="entry name" value="C2"/>
    <property type="match status" value="1"/>
</dbReference>
<dbReference type="Gene3D" id="2.60.40.150">
    <property type="entry name" value="C2 domain"/>
    <property type="match status" value="1"/>
</dbReference>
<dbReference type="Pfam" id="PF21494">
    <property type="entry name" value="PKC_C2"/>
    <property type="match status" value="1"/>
</dbReference>
<dbReference type="Ensembl" id="ENSPMAT00000003994.1">
    <property type="protein sequence ID" value="ENSPMAP00000003977.1"/>
    <property type="gene ID" value="ENSPMAG00000003655.1"/>
</dbReference>
<evidence type="ECO:0000256" key="1">
    <source>
        <dbReference type="ARBA" id="ARBA00022723"/>
    </source>
</evidence>
<dbReference type="SUPFAM" id="SSF49562">
    <property type="entry name" value="C2 domain (Calcium/lipid-binding domain, CaLB)"/>
    <property type="match status" value="1"/>
</dbReference>
<sequence>DRGKTLVQKKPTMHPEWNSSFDAHIYDGRVMQFVLMVTPERALSDTTLGVASLAEKCKKGSGRTEFWLDLKPQGRIYLVVKYFVEEAAAAKSSERTCRTHDGTTKAELATLNKRRGAFKLPKVHEIKGHEFVATFFRQPTFCSVCRDFVW</sequence>
<evidence type="ECO:0000259" key="3">
    <source>
        <dbReference type="PROSITE" id="PS50004"/>
    </source>
</evidence>
<dbReference type="GO" id="GO:0046872">
    <property type="term" value="F:metal ion binding"/>
    <property type="evidence" value="ECO:0007669"/>
    <property type="project" value="UniProtKB-KW"/>
</dbReference>
<dbReference type="HOGENOM" id="CLU_1744794_0_0_1"/>
<dbReference type="STRING" id="7757.ENSPMAP00000003977"/>
<evidence type="ECO:0000259" key="4">
    <source>
        <dbReference type="PROSITE" id="PS50081"/>
    </source>
</evidence>
<dbReference type="Gene3D" id="3.30.60.20">
    <property type="match status" value="1"/>
</dbReference>
<name>S4RFJ5_PETMA</name>
<keyword evidence="2" id="KW-0862">Zinc</keyword>
<dbReference type="InterPro" id="IPR000008">
    <property type="entry name" value="C2_dom"/>
</dbReference>